<feature type="chain" id="PRO_5002798637" evidence="1">
    <location>
        <begin position="27"/>
        <end position="246"/>
    </location>
</feature>
<keyword evidence="3" id="KW-1185">Reference proteome</keyword>
<dbReference type="GeneID" id="6757912"/>
<evidence type="ECO:0000313" key="3">
    <source>
        <dbReference type="Proteomes" id="UP000009022"/>
    </source>
</evidence>
<name>B3S983_TRIAD</name>
<dbReference type="KEGG" id="tad:TRIADDRAFT_60733"/>
<gene>
    <name evidence="2" type="ORF">TRIADDRAFT_60733</name>
</gene>
<dbReference type="HOGENOM" id="CLU_1130342_0_0_1"/>
<dbReference type="EMBL" id="DS985257">
    <property type="protein sequence ID" value="EDV20758.1"/>
    <property type="molecule type" value="Genomic_DNA"/>
</dbReference>
<accession>B3S983</accession>
<dbReference type="Proteomes" id="UP000009022">
    <property type="component" value="Unassembled WGS sequence"/>
</dbReference>
<dbReference type="RefSeq" id="XP_002116699.1">
    <property type="nucleotide sequence ID" value="XM_002116663.1"/>
</dbReference>
<evidence type="ECO:0000256" key="1">
    <source>
        <dbReference type="SAM" id="SignalP"/>
    </source>
</evidence>
<keyword evidence="1" id="KW-0732">Signal</keyword>
<reference evidence="2 3" key="1">
    <citation type="journal article" date="2008" name="Nature">
        <title>The Trichoplax genome and the nature of placozoans.</title>
        <authorList>
            <person name="Srivastava M."/>
            <person name="Begovic E."/>
            <person name="Chapman J."/>
            <person name="Putnam N.H."/>
            <person name="Hellsten U."/>
            <person name="Kawashima T."/>
            <person name="Kuo A."/>
            <person name="Mitros T."/>
            <person name="Salamov A."/>
            <person name="Carpenter M.L."/>
            <person name="Signorovitch A.Y."/>
            <person name="Moreno M.A."/>
            <person name="Kamm K."/>
            <person name="Grimwood J."/>
            <person name="Schmutz J."/>
            <person name="Shapiro H."/>
            <person name="Grigoriev I.V."/>
            <person name="Buss L.W."/>
            <person name="Schierwater B."/>
            <person name="Dellaporta S.L."/>
            <person name="Rokhsar D.S."/>
        </authorList>
    </citation>
    <scope>NUCLEOTIDE SEQUENCE [LARGE SCALE GENOMIC DNA]</scope>
    <source>
        <strain evidence="2 3">Grell-BS-1999</strain>
    </source>
</reference>
<feature type="signal peptide" evidence="1">
    <location>
        <begin position="1"/>
        <end position="26"/>
    </location>
</feature>
<evidence type="ECO:0000313" key="2">
    <source>
        <dbReference type="EMBL" id="EDV20758.1"/>
    </source>
</evidence>
<dbReference type="AlphaFoldDB" id="B3S983"/>
<protein>
    <submittedName>
        <fullName evidence="2">Uncharacterized protein</fullName>
    </submittedName>
</protein>
<sequence>MAYAISRKDYLITVLLIKLLMPSTMALDHNLDYQFTNSQGKDQLLYELNENAQKSLHALNNLTRTFTQICIQKHGNSYKSNRSNRTTAKTVIFGVASSTKDMDPPKNPFKVHQFLKFVSNITHNVAAAIANGGIIDQIVLNKAFADGSEISHSCQSSQLLSGLRTNFEELFNRLVKFIHPYRCQNQTKMHMLHNLQLQKKSNWNCFVTSSTDSEYNGKYGPCYLEIQLSSIVSALNSLSDRNQSFR</sequence>
<dbReference type="CTD" id="6757912"/>
<dbReference type="InParanoid" id="B3S983"/>
<organism evidence="2 3">
    <name type="scientific">Trichoplax adhaerens</name>
    <name type="common">Trichoplax reptans</name>
    <dbReference type="NCBI Taxonomy" id="10228"/>
    <lineage>
        <taxon>Eukaryota</taxon>
        <taxon>Metazoa</taxon>
        <taxon>Placozoa</taxon>
        <taxon>Uniplacotomia</taxon>
        <taxon>Trichoplacea</taxon>
        <taxon>Trichoplacidae</taxon>
        <taxon>Trichoplax</taxon>
    </lineage>
</organism>
<proteinExistence type="predicted"/>